<keyword evidence="1" id="KW-1133">Transmembrane helix</keyword>
<comment type="caution">
    <text evidence="2">The sequence shown here is derived from an EMBL/GenBank/DDBJ whole genome shotgun (WGS) entry which is preliminary data.</text>
</comment>
<evidence type="ECO:0000313" key="3">
    <source>
        <dbReference type="Proteomes" id="UP000430345"/>
    </source>
</evidence>
<name>A0A6I1MRS0_9CLOT</name>
<gene>
    <name evidence="2" type="ORF">GBZ86_14245</name>
</gene>
<dbReference type="Proteomes" id="UP000430345">
    <property type="component" value="Unassembled WGS sequence"/>
</dbReference>
<dbReference type="PROSITE" id="PS51257">
    <property type="entry name" value="PROKAR_LIPOPROTEIN"/>
    <property type="match status" value="1"/>
</dbReference>
<organism evidence="2 3">
    <name type="scientific">Clostridium tarantellae</name>
    <dbReference type="NCBI Taxonomy" id="39493"/>
    <lineage>
        <taxon>Bacteria</taxon>
        <taxon>Bacillati</taxon>
        <taxon>Bacillota</taxon>
        <taxon>Clostridia</taxon>
        <taxon>Eubacteriales</taxon>
        <taxon>Clostridiaceae</taxon>
        <taxon>Clostridium</taxon>
    </lineage>
</organism>
<evidence type="ECO:0000256" key="1">
    <source>
        <dbReference type="SAM" id="Phobius"/>
    </source>
</evidence>
<sequence length="98" mass="11284">MNFEKNKKLNFCKILKALSGSIVVIFACLNIIKNIKIPGVIMISLGVLFLSSGIEEFFRFKENKNKMCIIFTAVYTYLFILGLYTGGKEILAYYQYYI</sequence>
<evidence type="ECO:0000313" key="2">
    <source>
        <dbReference type="EMBL" id="MPQ44897.1"/>
    </source>
</evidence>
<accession>A0A6I1MRS0</accession>
<feature type="transmembrane region" description="Helical" evidence="1">
    <location>
        <begin position="67"/>
        <end position="87"/>
    </location>
</feature>
<protein>
    <submittedName>
        <fullName evidence="2">Uncharacterized protein</fullName>
    </submittedName>
</protein>
<feature type="transmembrane region" description="Helical" evidence="1">
    <location>
        <begin position="12"/>
        <end position="32"/>
    </location>
</feature>
<dbReference type="RefSeq" id="WP_152891760.1">
    <property type="nucleotide sequence ID" value="NZ_WHJC01000351.1"/>
</dbReference>
<reference evidence="2 3" key="1">
    <citation type="submission" date="2019-10" db="EMBL/GenBank/DDBJ databases">
        <title>The Genome Sequence of Clostridium tarantellae Isolated from Fish Brain.</title>
        <authorList>
            <person name="Bano L."/>
            <person name="Kiel M."/>
            <person name="Sales G."/>
            <person name="Doxey A.C."/>
            <person name="Mansfield M.J."/>
            <person name="Schiavone M."/>
            <person name="Rossetto O."/>
            <person name="Pirazzini M."/>
            <person name="Dobrindt U."/>
            <person name="Montecucco C."/>
        </authorList>
    </citation>
    <scope>NUCLEOTIDE SEQUENCE [LARGE SCALE GENOMIC DNA]</scope>
    <source>
        <strain evidence="2 3">DSM 3997</strain>
    </source>
</reference>
<dbReference type="AlphaFoldDB" id="A0A6I1MRS0"/>
<proteinExistence type="predicted"/>
<keyword evidence="1" id="KW-0812">Transmembrane</keyword>
<keyword evidence="3" id="KW-1185">Reference proteome</keyword>
<feature type="transmembrane region" description="Helical" evidence="1">
    <location>
        <begin position="38"/>
        <end position="55"/>
    </location>
</feature>
<dbReference type="EMBL" id="WHJC01000351">
    <property type="protein sequence ID" value="MPQ44897.1"/>
    <property type="molecule type" value="Genomic_DNA"/>
</dbReference>
<keyword evidence="1" id="KW-0472">Membrane</keyword>